<proteinExistence type="inferred from homology"/>
<keyword evidence="6" id="KW-0648">Protein biosynthesis</keyword>
<dbReference type="Proteomes" id="UP001338125">
    <property type="component" value="Unassembled WGS sequence"/>
</dbReference>
<dbReference type="InterPro" id="IPR036621">
    <property type="entry name" value="Anticodon-bd_dom_sf"/>
</dbReference>
<keyword evidence="10" id="KW-0175">Coiled coil</keyword>
<dbReference type="PRINTS" id="PR01046">
    <property type="entry name" value="TRNASYNTHPRO"/>
</dbReference>
<dbReference type="CDD" id="cd00778">
    <property type="entry name" value="ProRS_core_arch_euk"/>
    <property type="match status" value="1"/>
</dbReference>
<evidence type="ECO:0000256" key="6">
    <source>
        <dbReference type="ARBA" id="ARBA00022917"/>
    </source>
</evidence>
<keyword evidence="13" id="KW-1185">Reference proteome</keyword>
<dbReference type="InterPro" id="IPR016061">
    <property type="entry name" value="Pro-tRNA_ligase_II_C"/>
</dbReference>
<keyword evidence="7" id="KW-0030">Aminoacyl-tRNA synthetase</keyword>
<dbReference type="InterPro" id="IPR004154">
    <property type="entry name" value="Anticodon-bd"/>
</dbReference>
<dbReference type="Gene3D" id="3.40.50.800">
    <property type="entry name" value="Anticodon-binding domain"/>
    <property type="match status" value="1"/>
</dbReference>
<keyword evidence="3 12" id="KW-0436">Ligase</keyword>
<dbReference type="Pfam" id="PF00587">
    <property type="entry name" value="tRNA-synt_2b"/>
    <property type="match status" value="1"/>
</dbReference>
<dbReference type="SMART" id="SM00946">
    <property type="entry name" value="ProRS-C_1"/>
    <property type="match status" value="1"/>
</dbReference>
<keyword evidence="4" id="KW-0547">Nucleotide-binding</keyword>
<dbReference type="Pfam" id="PF03129">
    <property type="entry name" value="HGTP_anticodon"/>
    <property type="match status" value="1"/>
</dbReference>
<evidence type="ECO:0000256" key="9">
    <source>
        <dbReference type="ARBA" id="ARBA00047671"/>
    </source>
</evidence>
<sequence>MASASVPLPLDFFVGSTHSAHHVRARCRTLQERLKKAEKQAKLAAEKAAKAAKQAALPVVGGKKTDDIIGITVSKAENFPAWYQEVVLKSEMVEYYTEISGFFVLRPLSMHVWSTIRAWFQSRIEELGVEEASFPLFLSSKSLEKEKDHVDGFAPELAWVTKAGDKDLEVPVAIRPTSEAVMYPYYAKWIRSHRDLPLRLNQWNSVVRWEAKQTTPFLRTREFLWQEGHTAHLTEELAGEEVLQILEYYAGVYEELLAVPVVRGRKTENEKFAGGYYTTTVEGYIPSNGRGIQGGTSHCLGQNFSKMFDITVEDPNNKGSHIHVWQNSWGLSTRVIGVMVMVHGDDKGLVLPPRVAKIQVVLIPVGINKSTTPEDRKKHEEQLNGIRDTLKKAGIRTEADWREGYTPAWKFNDWELKGVPLRLEFGPKDAAKEVVSYARRDTGEKGTIPLADITTQVPELLETIQKDMYTKAETSFREHRLQITKWEDVLPALDNKNVVLIPFCGDGKCEDRIKELTTRVDDQPDVPEGQKPPSMGMKSLCIPFEQPEGIVVGETKCLNPECERKAANWTMFGRSY</sequence>
<comment type="caution">
    <text evidence="12">The sequence shown here is derived from an EMBL/GenBank/DDBJ whole genome shotgun (WGS) entry which is preliminary data.</text>
</comment>
<dbReference type="Pfam" id="PF09180">
    <property type="entry name" value="ProRS-C_1"/>
    <property type="match status" value="1"/>
</dbReference>
<dbReference type="InterPro" id="IPR045864">
    <property type="entry name" value="aa-tRNA-synth_II/BPL/LPL"/>
</dbReference>
<dbReference type="Gene3D" id="3.30.930.10">
    <property type="entry name" value="Bira Bifunctional Protein, Domain 2"/>
    <property type="match status" value="1"/>
</dbReference>
<keyword evidence="5" id="KW-0067">ATP-binding</keyword>
<dbReference type="NCBIfam" id="TIGR00408">
    <property type="entry name" value="proS_fam_I"/>
    <property type="match status" value="1"/>
</dbReference>
<dbReference type="InterPro" id="IPR033721">
    <property type="entry name" value="ProRS_core_arch_euk"/>
</dbReference>
<dbReference type="Gene3D" id="3.30.110.30">
    <property type="entry name" value="C-terminal domain of ProRS"/>
    <property type="match status" value="1"/>
</dbReference>
<evidence type="ECO:0000256" key="5">
    <source>
        <dbReference type="ARBA" id="ARBA00022840"/>
    </source>
</evidence>
<dbReference type="GO" id="GO:0016874">
    <property type="term" value="F:ligase activity"/>
    <property type="evidence" value="ECO:0007669"/>
    <property type="project" value="UniProtKB-KW"/>
</dbReference>
<dbReference type="EMBL" id="JAVFKD010000016">
    <property type="protein sequence ID" value="KAK5987967.1"/>
    <property type="molecule type" value="Genomic_DNA"/>
</dbReference>
<dbReference type="InterPro" id="IPR004499">
    <property type="entry name" value="Pro-tRNA-ligase_IIa_arc-type"/>
</dbReference>
<dbReference type="InterPro" id="IPR006195">
    <property type="entry name" value="aa-tRNA-synth_II"/>
</dbReference>
<evidence type="ECO:0000256" key="2">
    <source>
        <dbReference type="ARBA" id="ARBA00012831"/>
    </source>
</evidence>
<evidence type="ECO:0000313" key="13">
    <source>
        <dbReference type="Proteomes" id="UP001338125"/>
    </source>
</evidence>
<dbReference type="InterPro" id="IPR002316">
    <property type="entry name" value="Pro-tRNA-ligase_IIa"/>
</dbReference>
<feature type="coiled-coil region" evidence="10">
    <location>
        <begin position="20"/>
        <end position="54"/>
    </location>
</feature>
<dbReference type="PANTHER" id="PTHR43382">
    <property type="entry name" value="PROLYL-TRNA SYNTHETASE"/>
    <property type="match status" value="1"/>
</dbReference>
<dbReference type="InterPro" id="IPR002314">
    <property type="entry name" value="aa-tRNA-synt_IIb"/>
</dbReference>
<name>A0ABR0S727_9HYPO</name>
<accession>A0ABR0S727</accession>
<evidence type="ECO:0000256" key="1">
    <source>
        <dbReference type="ARBA" id="ARBA00008226"/>
    </source>
</evidence>
<gene>
    <name evidence="12" type="ORF">PT974_12103</name>
</gene>
<evidence type="ECO:0000256" key="3">
    <source>
        <dbReference type="ARBA" id="ARBA00022598"/>
    </source>
</evidence>
<dbReference type="EC" id="6.1.1.15" evidence="2"/>
<evidence type="ECO:0000256" key="10">
    <source>
        <dbReference type="SAM" id="Coils"/>
    </source>
</evidence>
<evidence type="ECO:0000259" key="11">
    <source>
        <dbReference type="PROSITE" id="PS50862"/>
    </source>
</evidence>
<dbReference type="HAMAP" id="MF_01571">
    <property type="entry name" value="Pro_tRNA_synth_type3"/>
    <property type="match status" value="1"/>
</dbReference>
<feature type="domain" description="Aminoacyl-transfer RNA synthetases class-II family profile" evidence="11">
    <location>
        <begin position="110"/>
        <end position="352"/>
    </location>
</feature>
<reference evidence="12 13" key="1">
    <citation type="submission" date="2024-01" db="EMBL/GenBank/DDBJ databases">
        <title>Complete genome of Cladobotryum mycophilum ATHUM6906.</title>
        <authorList>
            <person name="Christinaki A.C."/>
            <person name="Myridakis A.I."/>
            <person name="Kouvelis V.N."/>
        </authorList>
    </citation>
    <scope>NUCLEOTIDE SEQUENCE [LARGE SCALE GENOMIC DNA]</scope>
    <source>
        <strain evidence="12 13">ATHUM6906</strain>
    </source>
</reference>
<comment type="catalytic activity">
    <reaction evidence="9">
        <text>tRNA(Pro) + L-proline + ATP = L-prolyl-tRNA(Pro) + AMP + diphosphate</text>
        <dbReference type="Rhea" id="RHEA:14305"/>
        <dbReference type="Rhea" id="RHEA-COMP:9700"/>
        <dbReference type="Rhea" id="RHEA-COMP:9702"/>
        <dbReference type="ChEBI" id="CHEBI:30616"/>
        <dbReference type="ChEBI" id="CHEBI:33019"/>
        <dbReference type="ChEBI" id="CHEBI:60039"/>
        <dbReference type="ChEBI" id="CHEBI:78442"/>
        <dbReference type="ChEBI" id="CHEBI:78532"/>
        <dbReference type="ChEBI" id="CHEBI:456215"/>
        <dbReference type="EC" id="6.1.1.15"/>
    </reaction>
</comment>
<evidence type="ECO:0000256" key="7">
    <source>
        <dbReference type="ARBA" id="ARBA00023146"/>
    </source>
</evidence>
<dbReference type="InterPro" id="IPR017449">
    <property type="entry name" value="Pro-tRNA_synth_II"/>
</dbReference>
<evidence type="ECO:0000256" key="4">
    <source>
        <dbReference type="ARBA" id="ARBA00022741"/>
    </source>
</evidence>
<comment type="similarity">
    <text evidence="1">Belongs to the class-II aminoacyl-tRNA synthetase family.</text>
</comment>
<dbReference type="PROSITE" id="PS50862">
    <property type="entry name" value="AA_TRNA_LIGASE_II"/>
    <property type="match status" value="1"/>
</dbReference>
<dbReference type="SUPFAM" id="SSF52954">
    <property type="entry name" value="Class II aaRS ABD-related"/>
    <property type="match status" value="1"/>
</dbReference>
<dbReference type="CDD" id="cd00862">
    <property type="entry name" value="ProRS_anticodon_zinc"/>
    <property type="match status" value="1"/>
</dbReference>
<dbReference type="PANTHER" id="PTHR43382:SF2">
    <property type="entry name" value="BIFUNCTIONAL GLUTAMATE_PROLINE--TRNA LIGASE"/>
    <property type="match status" value="1"/>
</dbReference>
<protein>
    <recommendedName>
        <fullName evidence="2">proline--tRNA ligase</fullName>
        <ecNumber evidence="2">6.1.1.15</ecNumber>
    </recommendedName>
    <alternativeName>
        <fullName evidence="8">Prolyl-tRNA synthetase</fullName>
    </alternativeName>
</protein>
<evidence type="ECO:0000313" key="12">
    <source>
        <dbReference type="EMBL" id="KAK5987967.1"/>
    </source>
</evidence>
<dbReference type="SUPFAM" id="SSF64586">
    <property type="entry name" value="C-terminal domain of ProRS"/>
    <property type="match status" value="1"/>
</dbReference>
<dbReference type="SUPFAM" id="SSF55681">
    <property type="entry name" value="Class II aaRS and biotin synthetases"/>
    <property type="match status" value="1"/>
</dbReference>
<evidence type="ECO:0000256" key="8">
    <source>
        <dbReference type="ARBA" id="ARBA00029731"/>
    </source>
</evidence>
<organism evidence="12 13">
    <name type="scientific">Cladobotryum mycophilum</name>
    <dbReference type="NCBI Taxonomy" id="491253"/>
    <lineage>
        <taxon>Eukaryota</taxon>
        <taxon>Fungi</taxon>
        <taxon>Dikarya</taxon>
        <taxon>Ascomycota</taxon>
        <taxon>Pezizomycotina</taxon>
        <taxon>Sordariomycetes</taxon>
        <taxon>Hypocreomycetidae</taxon>
        <taxon>Hypocreales</taxon>
        <taxon>Hypocreaceae</taxon>
        <taxon>Cladobotryum</taxon>
    </lineage>
</organism>